<dbReference type="AlphaFoldDB" id="A0AAD7Y6L7"/>
<comment type="caution">
    <text evidence="8">The sequence shown here is derived from an EMBL/GenBank/DDBJ whole genome shotgun (WGS) entry which is preliminary data.</text>
</comment>
<feature type="transmembrane region" description="Helical" evidence="7">
    <location>
        <begin position="68"/>
        <end position="89"/>
    </location>
</feature>
<dbReference type="GO" id="GO:0005794">
    <property type="term" value="C:Golgi apparatus"/>
    <property type="evidence" value="ECO:0007669"/>
    <property type="project" value="TreeGrafter"/>
</dbReference>
<evidence type="ECO:0000256" key="2">
    <source>
        <dbReference type="ARBA" id="ARBA00009457"/>
    </source>
</evidence>
<dbReference type="PANTHER" id="PTHR10926">
    <property type="entry name" value="CELL CYCLE CONTROL PROTEIN 50"/>
    <property type="match status" value="1"/>
</dbReference>
<dbReference type="EMBL" id="JARGEI010000032">
    <property type="protein sequence ID" value="KAJ8704060.1"/>
    <property type="molecule type" value="Genomic_DNA"/>
</dbReference>
<reference evidence="8" key="1">
    <citation type="submission" date="2023-03" db="EMBL/GenBank/DDBJ databases">
        <title>Chromosome-level genomes of two armyworms, Mythimna separata and Mythimna loreyi, provide insights into the biosynthesis and reception of sex pheromones.</title>
        <authorList>
            <person name="Zhao H."/>
        </authorList>
    </citation>
    <scope>NUCLEOTIDE SEQUENCE</scope>
    <source>
        <strain evidence="8">BeijingLab</strain>
        <tissue evidence="8">Pupa</tissue>
    </source>
</reference>
<evidence type="ECO:0000256" key="5">
    <source>
        <dbReference type="ARBA" id="ARBA00023136"/>
    </source>
</evidence>
<feature type="transmembrane region" description="Helical" evidence="7">
    <location>
        <begin position="590"/>
        <end position="618"/>
    </location>
</feature>
<evidence type="ECO:0000256" key="1">
    <source>
        <dbReference type="ARBA" id="ARBA00004141"/>
    </source>
</evidence>
<accession>A0AAD7Y6L7</accession>
<dbReference type="InterPro" id="IPR005045">
    <property type="entry name" value="CDC50/LEM3_fam"/>
</dbReference>
<feature type="region of interest" description="Disordered" evidence="6">
    <location>
        <begin position="1"/>
        <end position="60"/>
    </location>
</feature>
<evidence type="ECO:0000256" key="4">
    <source>
        <dbReference type="ARBA" id="ARBA00022989"/>
    </source>
</evidence>
<protein>
    <recommendedName>
        <fullName evidence="10">Cell cycle control protein 50A</fullName>
    </recommendedName>
</protein>
<feature type="compositionally biased region" description="Polar residues" evidence="6">
    <location>
        <begin position="47"/>
        <end position="60"/>
    </location>
</feature>
<name>A0AAD7Y6L7_MYTSE</name>
<keyword evidence="9" id="KW-1185">Reference proteome</keyword>
<evidence type="ECO:0008006" key="10">
    <source>
        <dbReference type="Google" id="ProtNLM"/>
    </source>
</evidence>
<dbReference type="PANTHER" id="PTHR10926:SF0">
    <property type="entry name" value="CDC50, ISOFORM A"/>
    <property type="match status" value="1"/>
</dbReference>
<keyword evidence="3 7" id="KW-0812">Transmembrane</keyword>
<evidence type="ECO:0000313" key="9">
    <source>
        <dbReference type="Proteomes" id="UP001231518"/>
    </source>
</evidence>
<keyword evidence="4 7" id="KW-1133">Transmembrane helix</keyword>
<sequence>MADHENDAELCSIKNESADHKEVTNVSDSQRDKVEEYKEKPVRKESTTNTVQNEESQNMPNKKIKDHLNYILLGIAIFGLILSIVGLVLPKENVIKFEDYEIVKDYTDCTKHVPGAIEPRANQTKCKDSLNATVKECICSIQLEIKKDMLAPVTAFYELDPYDQIEKNYSQSRDDDQLAGHLSSEPSESCGSYTYACGNETSRRKPIAPCGRLADAMFNDSFSLQRNNVYLTYFRYGLISEDEKKQYQNPEPASNLSLAFRNFSKPMNWRMNVWELDIGNPDNNGFRNEPFIIWMKTDLKRKPAWRVNHTGEYEKGLPASNYSLRVTYAYPTQFGGRRKFILSSPDGNEVVQDYTDCVKYGTEIQCKDYINDSGQDCKCFILIEVKKPLTAPVTAFYELEAYDQISRLYSKSRDDDQLAGHLSLEPSESCGSYTYACENATARRKPIAPCGRLADAMFTDTFKLETNNESLTYIRYGLIAEDDKEHFHNPVTVGNLSNAFINFSKPMSWRKNVWELDIGHPDNNGFRNEQFIIWMKTDLKRKPVWRVNHTGVYEKALPAANYTLKVTYDYPTSRFSGRRKFIMSAKQKNVILAANAGGVTLLVIGLLCFITATCVLLYRCRRHIIRWIHT</sequence>
<feature type="compositionally biased region" description="Basic and acidic residues" evidence="6">
    <location>
        <begin position="16"/>
        <end position="46"/>
    </location>
</feature>
<dbReference type="Pfam" id="PF03381">
    <property type="entry name" value="CDC50"/>
    <property type="match status" value="1"/>
</dbReference>
<comment type="subcellular location">
    <subcellularLocation>
        <location evidence="1">Membrane</location>
        <topology evidence="1">Multi-pass membrane protein</topology>
    </subcellularLocation>
</comment>
<evidence type="ECO:0000256" key="6">
    <source>
        <dbReference type="SAM" id="MobiDB-lite"/>
    </source>
</evidence>
<proteinExistence type="inferred from homology"/>
<dbReference type="GO" id="GO:0005886">
    <property type="term" value="C:plasma membrane"/>
    <property type="evidence" value="ECO:0007669"/>
    <property type="project" value="TreeGrafter"/>
</dbReference>
<evidence type="ECO:0000256" key="3">
    <source>
        <dbReference type="ARBA" id="ARBA00022692"/>
    </source>
</evidence>
<evidence type="ECO:0000256" key="7">
    <source>
        <dbReference type="SAM" id="Phobius"/>
    </source>
</evidence>
<dbReference type="Proteomes" id="UP001231518">
    <property type="component" value="Chromosome 31"/>
</dbReference>
<dbReference type="GO" id="GO:0005783">
    <property type="term" value="C:endoplasmic reticulum"/>
    <property type="evidence" value="ECO:0007669"/>
    <property type="project" value="TreeGrafter"/>
</dbReference>
<evidence type="ECO:0000313" key="8">
    <source>
        <dbReference type="EMBL" id="KAJ8704060.1"/>
    </source>
</evidence>
<keyword evidence="5 7" id="KW-0472">Membrane</keyword>
<gene>
    <name evidence="8" type="ORF">PYW07_013354</name>
</gene>
<comment type="similarity">
    <text evidence="2">Belongs to the CDC50/LEM3 family.</text>
</comment>
<organism evidence="8 9">
    <name type="scientific">Mythimna separata</name>
    <name type="common">Oriental armyworm</name>
    <name type="synonym">Pseudaletia separata</name>
    <dbReference type="NCBI Taxonomy" id="271217"/>
    <lineage>
        <taxon>Eukaryota</taxon>
        <taxon>Metazoa</taxon>
        <taxon>Ecdysozoa</taxon>
        <taxon>Arthropoda</taxon>
        <taxon>Hexapoda</taxon>
        <taxon>Insecta</taxon>
        <taxon>Pterygota</taxon>
        <taxon>Neoptera</taxon>
        <taxon>Endopterygota</taxon>
        <taxon>Lepidoptera</taxon>
        <taxon>Glossata</taxon>
        <taxon>Ditrysia</taxon>
        <taxon>Noctuoidea</taxon>
        <taxon>Noctuidae</taxon>
        <taxon>Noctuinae</taxon>
        <taxon>Hadenini</taxon>
        <taxon>Mythimna</taxon>
    </lineage>
</organism>